<dbReference type="CDD" id="cd04369">
    <property type="entry name" value="Bromodomain"/>
    <property type="match status" value="1"/>
</dbReference>
<dbReference type="SUPFAM" id="SSF47370">
    <property type="entry name" value="Bromodomain"/>
    <property type="match status" value="1"/>
</dbReference>
<dbReference type="InterPro" id="IPR051831">
    <property type="entry name" value="Bromodomain_contain_prot"/>
</dbReference>
<dbReference type="InterPro" id="IPR036427">
    <property type="entry name" value="Bromodomain-like_sf"/>
</dbReference>
<evidence type="ECO:0000259" key="4">
    <source>
        <dbReference type="PROSITE" id="PS50014"/>
    </source>
</evidence>
<evidence type="ECO:0000256" key="1">
    <source>
        <dbReference type="ARBA" id="ARBA00023117"/>
    </source>
</evidence>
<sequence>MGENGLKTPIRTQPGSSSSGLTLVIPSLKALKAKQLQALSEEPPSAKKTPRPVKLKPLREVLLSLITKIKKKDDYAFFLHPVDTAQVSGYSELIQRPMDFGTMTTKVEKGRYRSLEEFSSDFQLVISNAKAFNPPGTIYHQEACRIEAWGSEHIAKSAAHVIEYETDWNIEIERDDEVVINGEDEDAAGPSAGPTTPARRSPSVSSSVMPPAKRARGAAKKAGMPSDTLEADGHLPGHKDGITAFPPGSDWAELMVALKLKGKRYKTKKERMRIEKGGPPYTAEGSIDYGEMEDPFNLLSVFVPDPPNKLQLTPIYPPNVPSDASQTPALAPVNTLIPEDTPPAPIAKPPSDTNIARTGRPKYRFWTVNRHTSSRAKAKEREDDESAPPTAQPRTAVAADFGAFATLPARLAREARVPAEDEGMAFATEEKLFEALRESVEKRPRRGAAAGTQSAEEGADGAGYWTQERAMQAQDYIREVVYGGVDGLAYLRSIAEFITPGDATEARRDSAIRGKGVSHPLGKPLAQYVEETLVDTITEGRHRTARTTAAHVASDGRVPLPAALEAPFHTSSTLLPRAARLAAQIAPLRAQPLDLASLINAPDELFKADDEFASDADGSSERVSLAEIDNDPAVLAAAMVHASTLIAKLEKRRAEARAARKEEEEEEEGEDPLERELRMTLIALAKRAPLDQIGRMPAELVPAHLRGFVPTIGF</sequence>
<evidence type="ECO:0000256" key="2">
    <source>
        <dbReference type="PROSITE-ProRule" id="PRU00035"/>
    </source>
</evidence>
<dbReference type="Gene3D" id="1.20.920.10">
    <property type="entry name" value="Bromodomain-like"/>
    <property type="match status" value="1"/>
</dbReference>
<dbReference type="InterPro" id="IPR001487">
    <property type="entry name" value="Bromodomain"/>
</dbReference>
<gene>
    <name evidence="5" type="ORF">EVG20_g6995</name>
</gene>
<dbReference type="AlphaFoldDB" id="A0A4Y9YKW4"/>
<reference evidence="5 6" key="1">
    <citation type="submission" date="2019-02" db="EMBL/GenBank/DDBJ databases">
        <title>Genome sequencing of the rare red list fungi Dentipellis fragilis.</title>
        <authorList>
            <person name="Buettner E."/>
            <person name="Kellner H."/>
        </authorList>
    </citation>
    <scope>NUCLEOTIDE SEQUENCE [LARGE SCALE GENOMIC DNA]</scope>
    <source>
        <strain evidence="5 6">DSM 105465</strain>
    </source>
</reference>
<name>A0A4Y9YKW4_9AGAM</name>
<dbReference type="STRING" id="205917.A0A4Y9YKW4"/>
<accession>A0A4Y9YKW4</accession>
<dbReference type="SMART" id="SM00297">
    <property type="entry name" value="BROMO"/>
    <property type="match status" value="1"/>
</dbReference>
<dbReference type="Pfam" id="PF00439">
    <property type="entry name" value="Bromodomain"/>
    <property type="match status" value="1"/>
</dbReference>
<feature type="region of interest" description="Disordered" evidence="3">
    <location>
        <begin position="1"/>
        <end position="21"/>
    </location>
</feature>
<evidence type="ECO:0000256" key="3">
    <source>
        <dbReference type="SAM" id="MobiDB-lite"/>
    </source>
</evidence>
<feature type="region of interest" description="Disordered" evidence="3">
    <location>
        <begin position="365"/>
        <end position="397"/>
    </location>
</feature>
<dbReference type="PROSITE" id="PS50014">
    <property type="entry name" value="BROMODOMAIN_2"/>
    <property type="match status" value="1"/>
</dbReference>
<dbReference type="OrthoDB" id="21449at2759"/>
<organism evidence="5 6">
    <name type="scientific">Dentipellis fragilis</name>
    <dbReference type="NCBI Taxonomy" id="205917"/>
    <lineage>
        <taxon>Eukaryota</taxon>
        <taxon>Fungi</taxon>
        <taxon>Dikarya</taxon>
        <taxon>Basidiomycota</taxon>
        <taxon>Agaricomycotina</taxon>
        <taxon>Agaricomycetes</taxon>
        <taxon>Russulales</taxon>
        <taxon>Hericiaceae</taxon>
        <taxon>Dentipellis</taxon>
    </lineage>
</organism>
<dbReference type="PANTHER" id="PTHR22881">
    <property type="entry name" value="BROMODOMAIN CONTAINING PROTEIN"/>
    <property type="match status" value="1"/>
</dbReference>
<keyword evidence="1 2" id="KW-0103">Bromodomain</keyword>
<dbReference type="EMBL" id="SEOQ01000502">
    <property type="protein sequence ID" value="TFY61589.1"/>
    <property type="molecule type" value="Genomic_DNA"/>
</dbReference>
<dbReference type="PANTHER" id="PTHR22881:SF27">
    <property type="entry name" value="BROMODOMAIN CONTAINING 7_9"/>
    <property type="match status" value="1"/>
</dbReference>
<evidence type="ECO:0000313" key="6">
    <source>
        <dbReference type="Proteomes" id="UP000298327"/>
    </source>
</evidence>
<dbReference type="GO" id="GO:0006325">
    <property type="term" value="P:chromatin organization"/>
    <property type="evidence" value="ECO:0007669"/>
    <property type="project" value="UniProtKB-ARBA"/>
</dbReference>
<feature type="region of interest" description="Disordered" evidence="3">
    <location>
        <begin position="183"/>
        <end position="226"/>
    </location>
</feature>
<dbReference type="PRINTS" id="PR00503">
    <property type="entry name" value="BROMODOMAIN"/>
</dbReference>
<protein>
    <recommendedName>
        <fullName evidence="4">Bromo domain-containing protein</fullName>
    </recommendedName>
</protein>
<dbReference type="GO" id="GO:0006357">
    <property type="term" value="P:regulation of transcription by RNA polymerase II"/>
    <property type="evidence" value="ECO:0007669"/>
    <property type="project" value="TreeGrafter"/>
</dbReference>
<feature type="compositionally biased region" description="Polar residues" evidence="3">
    <location>
        <begin position="10"/>
        <end position="21"/>
    </location>
</feature>
<feature type="domain" description="Bromo" evidence="4">
    <location>
        <begin position="70"/>
        <end position="140"/>
    </location>
</feature>
<dbReference type="GO" id="GO:0005634">
    <property type="term" value="C:nucleus"/>
    <property type="evidence" value="ECO:0007669"/>
    <property type="project" value="TreeGrafter"/>
</dbReference>
<feature type="region of interest" description="Disordered" evidence="3">
    <location>
        <begin position="441"/>
        <end position="462"/>
    </location>
</feature>
<proteinExistence type="predicted"/>
<dbReference type="Proteomes" id="UP000298327">
    <property type="component" value="Unassembled WGS sequence"/>
</dbReference>
<feature type="compositionally biased region" description="Low complexity" evidence="3">
    <location>
        <begin position="188"/>
        <end position="212"/>
    </location>
</feature>
<comment type="caution">
    <text evidence="5">The sequence shown here is derived from an EMBL/GenBank/DDBJ whole genome shotgun (WGS) entry which is preliminary data.</text>
</comment>
<keyword evidence="6" id="KW-1185">Reference proteome</keyword>
<evidence type="ECO:0000313" key="5">
    <source>
        <dbReference type="EMBL" id="TFY61589.1"/>
    </source>
</evidence>